<keyword evidence="3" id="KW-1185">Reference proteome</keyword>
<feature type="transmembrane region" description="Helical" evidence="1">
    <location>
        <begin position="98"/>
        <end position="116"/>
    </location>
</feature>
<keyword evidence="1" id="KW-1133">Transmembrane helix</keyword>
<feature type="non-terminal residue" evidence="2">
    <location>
        <position position="1"/>
    </location>
</feature>
<organism evidence="2 3">
    <name type="scientific">Aphis craccivora</name>
    <name type="common">Cowpea aphid</name>
    <dbReference type="NCBI Taxonomy" id="307492"/>
    <lineage>
        <taxon>Eukaryota</taxon>
        <taxon>Metazoa</taxon>
        <taxon>Ecdysozoa</taxon>
        <taxon>Arthropoda</taxon>
        <taxon>Hexapoda</taxon>
        <taxon>Insecta</taxon>
        <taxon>Pterygota</taxon>
        <taxon>Neoptera</taxon>
        <taxon>Paraneoptera</taxon>
        <taxon>Hemiptera</taxon>
        <taxon>Sternorrhyncha</taxon>
        <taxon>Aphidomorpha</taxon>
        <taxon>Aphidoidea</taxon>
        <taxon>Aphididae</taxon>
        <taxon>Aphidini</taxon>
        <taxon>Aphis</taxon>
        <taxon>Aphis</taxon>
    </lineage>
</organism>
<dbReference type="AlphaFoldDB" id="A0A6G0VIV6"/>
<comment type="caution">
    <text evidence="2">The sequence shown here is derived from an EMBL/GenBank/DDBJ whole genome shotgun (WGS) entry which is preliminary data.</text>
</comment>
<dbReference type="EMBL" id="VUJU01016446">
    <property type="protein sequence ID" value="KAF0688949.1"/>
    <property type="molecule type" value="Genomic_DNA"/>
</dbReference>
<protein>
    <submittedName>
        <fullName evidence="2">Neuroblastoma-amplified sequence-like</fullName>
    </submittedName>
</protein>
<name>A0A6G0VIV6_APHCR</name>
<evidence type="ECO:0000313" key="3">
    <source>
        <dbReference type="Proteomes" id="UP000478052"/>
    </source>
</evidence>
<sequence>PGKFLRRRVAPEKTSRRTRAPRRTSTLNHKYEQKLHYFYCKFCSVDNINCKCNILEKMEVYKYLGITLDYKLKWSCHINNLISNLHVKRYFNIKMKRVIYIALVQSIFSYGIMFWGCTYNTHLEKLKVTINSIIKFLLSKPKYYSTKLIFNELDVQNFDKIFYTNHLFTNVNHDYNTRHICNINIVSNSNTTFGSHCSLNVGSDLCKKLRF</sequence>
<keyword evidence="1" id="KW-0472">Membrane</keyword>
<reference evidence="2 3" key="1">
    <citation type="submission" date="2019-08" db="EMBL/GenBank/DDBJ databases">
        <title>Whole genome of Aphis craccivora.</title>
        <authorList>
            <person name="Voronova N.V."/>
            <person name="Shulinski R.S."/>
            <person name="Bandarenka Y.V."/>
            <person name="Zhorov D.G."/>
            <person name="Warner D."/>
        </authorList>
    </citation>
    <scope>NUCLEOTIDE SEQUENCE [LARGE SCALE GENOMIC DNA]</scope>
    <source>
        <strain evidence="2">180601</strain>
        <tissue evidence="2">Whole Body</tissue>
    </source>
</reference>
<evidence type="ECO:0000256" key="1">
    <source>
        <dbReference type="SAM" id="Phobius"/>
    </source>
</evidence>
<dbReference type="OrthoDB" id="6620931at2759"/>
<gene>
    <name evidence="2" type="ORF">FWK35_00034607</name>
</gene>
<accession>A0A6G0VIV6</accession>
<proteinExistence type="predicted"/>
<feature type="non-terminal residue" evidence="2">
    <location>
        <position position="211"/>
    </location>
</feature>
<dbReference type="Proteomes" id="UP000478052">
    <property type="component" value="Unassembled WGS sequence"/>
</dbReference>
<evidence type="ECO:0000313" key="2">
    <source>
        <dbReference type="EMBL" id="KAF0688949.1"/>
    </source>
</evidence>
<keyword evidence="1" id="KW-0812">Transmembrane</keyword>